<dbReference type="GO" id="GO:0008270">
    <property type="term" value="F:zinc ion binding"/>
    <property type="evidence" value="ECO:0007669"/>
    <property type="project" value="UniProtKB-KW"/>
</dbReference>
<dbReference type="PROSITE" id="PS00678">
    <property type="entry name" value="WD_REPEATS_1"/>
    <property type="match status" value="1"/>
</dbReference>
<dbReference type="PROSITE" id="PS50294">
    <property type="entry name" value="WD_REPEATS_REGION"/>
    <property type="match status" value="2"/>
</dbReference>
<keyword evidence="10" id="KW-1185">Reference proteome</keyword>
<feature type="repeat" description="WD" evidence="6">
    <location>
        <begin position="305"/>
        <end position="334"/>
    </location>
</feature>
<dbReference type="OrthoDB" id="59941at2759"/>
<dbReference type="SMART" id="SM00356">
    <property type="entry name" value="ZnF_C3H1"/>
    <property type="match status" value="2"/>
</dbReference>
<dbReference type="InterPro" id="IPR044715">
    <property type="entry name" value="WDR86-like"/>
</dbReference>
<gene>
    <name evidence="11" type="primary">LOC115725934</name>
</gene>
<feature type="domain" description="C3H1-type" evidence="9">
    <location>
        <begin position="27"/>
        <end position="53"/>
    </location>
</feature>
<keyword evidence="5 7" id="KW-0862">Zinc</keyword>
<evidence type="ECO:0000256" key="4">
    <source>
        <dbReference type="ARBA" id="ARBA00022771"/>
    </source>
</evidence>
<dbReference type="InterPro" id="IPR020472">
    <property type="entry name" value="WD40_PAC1"/>
</dbReference>
<evidence type="ECO:0000256" key="8">
    <source>
        <dbReference type="SAM" id="MobiDB-lite"/>
    </source>
</evidence>
<dbReference type="PROSITE" id="PS50082">
    <property type="entry name" value="WD_REPEATS_2"/>
    <property type="match status" value="3"/>
</dbReference>
<evidence type="ECO:0000256" key="2">
    <source>
        <dbReference type="ARBA" id="ARBA00022723"/>
    </source>
</evidence>
<keyword evidence="1 6" id="KW-0853">WD repeat</keyword>
<proteinExistence type="predicted"/>
<dbReference type="Gene3D" id="2.130.10.10">
    <property type="entry name" value="YVTN repeat-like/Quinoprotein amine dehydrogenase"/>
    <property type="match status" value="2"/>
</dbReference>
<feature type="repeat" description="WD" evidence="6">
    <location>
        <begin position="142"/>
        <end position="183"/>
    </location>
</feature>
<evidence type="ECO:0000256" key="6">
    <source>
        <dbReference type="PROSITE-ProRule" id="PRU00221"/>
    </source>
</evidence>
<dbReference type="SUPFAM" id="SSF90229">
    <property type="entry name" value="CCCH zinc finger"/>
    <property type="match status" value="1"/>
</dbReference>
<dbReference type="InterPro" id="IPR015943">
    <property type="entry name" value="WD40/YVTN_repeat-like_dom_sf"/>
</dbReference>
<dbReference type="Proteomes" id="UP000827889">
    <property type="component" value="Chromosome 3"/>
</dbReference>
<dbReference type="PRINTS" id="PR00320">
    <property type="entry name" value="GPROTEINBRPT"/>
</dbReference>
<feature type="domain" description="C3H1-type" evidence="9">
    <location>
        <begin position="104"/>
        <end position="131"/>
    </location>
</feature>
<feature type="repeat" description="WD" evidence="6">
    <location>
        <begin position="265"/>
        <end position="304"/>
    </location>
</feature>
<dbReference type="InterPro" id="IPR000571">
    <property type="entry name" value="Znf_CCCH"/>
</dbReference>
<dbReference type="PANTHER" id="PTHR44489:SF14">
    <property type="entry name" value="ZINC FINGER CCCH DOMAIN-CONTAINING PROTEIN 59-RELATED"/>
    <property type="match status" value="1"/>
</dbReference>
<accession>A0A8B8MQ81</accession>
<feature type="compositionally biased region" description="Basic and acidic residues" evidence="8">
    <location>
        <begin position="90"/>
        <end position="104"/>
    </location>
</feature>
<feature type="region of interest" description="Disordered" evidence="8">
    <location>
        <begin position="63"/>
        <end position="104"/>
    </location>
</feature>
<protein>
    <submittedName>
        <fullName evidence="11">LOW QUALITY PROTEIN: zinc finger CCCH domain-containing protein 48-like</fullName>
    </submittedName>
</protein>
<dbReference type="PANTHER" id="PTHR44489">
    <property type="match status" value="1"/>
</dbReference>
<dbReference type="Pfam" id="PF00400">
    <property type="entry name" value="WD40"/>
    <property type="match status" value="3"/>
</dbReference>
<keyword evidence="2 7" id="KW-0479">Metal-binding</keyword>
<evidence type="ECO:0000259" key="9">
    <source>
        <dbReference type="PROSITE" id="PS50103"/>
    </source>
</evidence>
<dbReference type="AlphaFoldDB" id="A0A8B8MQ81"/>
<evidence type="ECO:0000313" key="11">
    <source>
        <dbReference type="RefSeq" id="XP_030511464.1"/>
    </source>
</evidence>
<feature type="zinc finger region" description="C3H1-type" evidence="7">
    <location>
        <begin position="104"/>
        <end position="131"/>
    </location>
</feature>
<feature type="zinc finger region" description="C3H1-type" evidence="7">
    <location>
        <begin position="27"/>
        <end position="53"/>
    </location>
</feature>
<sequence>MDIKTARSTVGRPQKSAAHHNQLRTAPAGHNVCSFWLKGRCNRNPCKYLHDASLAPNVYHRAAKQSSDTGEDCPGKGPESSPVNSASSTSRERGDSTTDKNPQKPREKVCHYWISGNCVKGDACPSLHSWFQGVDFAMLAKLKGHKKCVSGIALPPGSTKLYSGSKDGTARIWDCHTGQCVQVVNLGGEVGCFGYEGPWVFVGMPNTVKAWNTHNGASYDISGAVGQVYAMEVGKNMLFAGVQDGAILVWKGCSEADPFQMAAPLTGHNRAVVSLIVGRGRLYSGSIDRTIRVWDLHTMECVQELVGHTDVVMSLLCWDQYLISGSLDQTVKVWIATEGGSLEVAYTHHVDHGILAMSGMTDAGGKPVLLCACIDNTVHLYELPSFTERGKIFSRREVRTLQTAPGGLFFTGDDAGMLTVWNWLDFPKSQKEQLPHSMESC</sequence>
<feature type="region of interest" description="Disordered" evidence="8">
    <location>
        <begin position="1"/>
        <end position="23"/>
    </location>
</feature>
<evidence type="ECO:0000256" key="7">
    <source>
        <dbReference type="PROSITE-ProRule" id="PRU00723"/>
    </source>
</evidence>
<dbReference type="Gene3D" id="3.30.1370.210">
    <property type="match status" value="1"/>
</dbReference>
<dbReference type="InterPro" id="IPR036855">
    <property type="entry name" value="Znf_CCCH_sf"/>
</dbReference>
<dbReference type="InterPro" id="IPR019775">
    <property type="entry name" value="WD40_repeat_CS"/>
</dbReference>
<organism evidence="10 11">
    <name type="scientific">Rhodamnia argentea</name>
    <dbReference type="NCBI Taxonomy" id="178133"/>
    <lineage>
        <taxon>Eukaryota</taxon>
        <taxon>Viridiplantae</taxon>
        <taxon>Streptophyta</taxon>
        <taxon>Embryophyta</taxon>
        <taxon>Tracheophyta</taxon>
        <taxon>Spermatophyta</taxon>
        <taxon>Magnoliopsida</taxon>
        <taxon>eudicotyledons</taxon>
        <taxon>Gunneridae</taxon>
        <taxon>Pentapetalae</taxon>
        <taxon>rosids</taxon>
        <taxon>malvids</taxon>
        <taxon>Myrtales</taxon>
        <taxon>Myrtaceae</taxon>
        <taxon>Myrtoideae</taxon>
        <taxon>Myrteae</taxon>
        <taxon>Australasian group</taxon>
        <taxon>Rhodamnia</taxon>
    </lineage>
</organism>
<keyword evidence="3" id="KW-0677">Repeat</keyword>
<evidence type="ECO:0000256" key="1">
    <source>
        <dbReference type="ARBA" id="ARBA00022574"/>
    </source>
</evidence>
<dbReference type="KEGG" id="rarg:115725934"/>
<dbReference type="GeneID" id="115725934"/>
<dbReference type="SUPFAM" id="SSF50998">
    <property type="entry name" value="Quinoprotein alcohol dehydrogenase-like"/>
    <property type="match status" value="1"/>
</dbReference>
<evidence type="ECO:0000256" key="5">
    <source>
        <dbReference type="ARBA" id="ARBA00022833"/>
    </source>
</evidence>
<keyword evidence="4 7" id="KW-0863">Zinc-finger</keyword>
<evidence type="ECO:0000313" key="10">
    <source>
        <dbReference type="Proteomes" id="UP000827889"/>
    </source>
</evidence>
<evidence type="ECO:0000256" key="3">
    <source>
        <dbReference type="ARBA" id="ARBA00022737"/>
    </source>
</evidence>
<dbReference type="RefSeq" id="XP_030511464.1">
    <property type="nucleotide sequence ID" value="XM_030655604.2"/>
</dbReference>
<dbReference type="PROSITE" id="PS50103">
    <property type="entry name" value="ZF_C3H1"/>
    <property type="match status" value="2"/>
</dbReference>
<name>A0A8B8MQ81_9MYRT</name>
<reference evidence="11" key="1">
    <citation type="submission" date="2025-08" db="UniProtKB">
        <authorList>
            <consortium name="RefSeq"/>
        </authorList>
    </citation>
    <scope>IDENTIFICATION</scope>
    <source>
        <tissue evidence="11">Leaf</tissue>
    </source>
</reference>
<dbReference type="InterPro" id="IPR001680">
    <property type="entry name" value="WD40_rpt"/>
</dbReference>
<dbReference type="SMART" id="SM00320">
    <property type="entry name" value="WD40"/>
    <property type="match status" value="6"/>
</dbReference>
<dbReference type="InterPro" id="IPR011047">
    <property type="entry name" value="Quinoprotein_ADH-like_sf"/>
</dbReference>